<protein>
    <submittedName>
        <fullName evidence="1">Uncharacterized protein</fullName>
    </submittedName>
</protein>
<sequence length="29" mass="3395">MLTALLVLELIDEPILRVDAAKLRKQFRE</sequence>
<gene>
    <name evidence="1" type="ORF">SAMN05443661_10463</name>
</gene>
<evidence type="ECO:0000313" key="1">
    <source>
        <dbReference type="EMBL" id="SFI71874.1"/>
    </source>
</evidence>
<dbReference type="Proteomes" id="UP000182829">
    <property type="component" value="Unassembled WGS sequence"/>
</dbReference>
<evidence type="ECO:0000313" key="2">
    <source>
        <dbReference type="Proteomes" id="UP000182829"/>
    </source>
</evidence>
<dbReference type="AlphaFoldDB" id="A0A1I3KHI2"/>
<name>A0A1I3KHI2_9EURY</name>
<reference evidence="1 2" key="1">
    <citation type="submission" date="2016-10" db="EMBL/GenBank/DDBJ databases">
        <authorList>
            <person name="de Groot N.N."/>
        </authorList>
    </citation>
    <scope>NUCLEOTIDE SEQUENCE [LARGE SCALE GENOMIC DNA]</scope>
    <source>
        <strain evidence="1 2">SP2</strain>
    </source>
</reference>
<dbReference type="EMBL" id="FORO01000004">
    <property type="protein sequence ID" value="SFI71874.1"/>
    <property type="molecule type" value="Genomic_DNA"/>
</dbReference>
<accession>A0A1I3KHI2</accession>
<proteinExistence type="predicted"/>
<organism evidence="1 2">
    <name type="scientific">Natronobacterium gregoryi</name>
    <dbReference type="NCBI Taxonomy" id="44930"/>
    <lineage>
        <taxon>Archaea</taxon>
        <taxon>Methanobacteriati</taxon>
        <taxon>Methanobacteriota</taxon>
        <taxon>Stenosarchaea group</taxon>
        <taxon>Halobacteria</taxon>
        <taxon>Halobacteriales</taxon>
        <taxon>Natrialbaceae</taxon>
        <taxon>Natronobacterium</taxon>
    </lineage>
</organism>